<gene>
    <name evidence="1" type="ORF">H480_09143</name>
</gene>
<keyword evidence="1" id="KW-0808">Transferase</keyword>
<dbReference type="Proteomes" id="UP000014139">
    <property type="component" value="Unassembled WGS sequence"/>
</dbReference>
<dbReference type="InterPro" id="IPR029063">
    <property type="entry name" value="SAM-dependent_MTases_sf"/>
</dbReference>
<dbReference type="AlphaFoldDB" id="R1HZ88"/>
<feature type="non-terminal residue" evidence="1">
    <location>
        <position position="75"/>
    </location>
</feature>
<keyword evidence="1" id="KW-0489">Methyltransferase</keyword>
<keyword evidence="2" id="KW-1185">Reference proteome</keyword>
<name>R1HZ88_9PSEU</name>
<dbReference type="EMBL" id="AOUO01000111">
    <property type="protein sequence ID" value="EOD68835.1"/>
    <property type="molecule type" value="Genomic_DNA"/>
</dbReference>
<sequence>METTRKHKVPEMEGFQARWYAKNRGTEAQLAQYRRQAAEVTAGWPEGAEVLEVAPGPGFFAVELAKRGYRVTGLD</sequence>
<evidence type="ECO:0000313" key="2">
    <source>
        <dbReference type="Proteomes" id="UP000014139"/>
    </source>
</evidence>
<reference evidence="1 2" key="1">
    <citation type="submission" date="2013-02" db="EMBL/GenBank/DDBJ databases">
        <title>Draft genome sequence of Amycolatopsis vancoresmycina strain DSM 44592T.</title>
        <authorList>
            <person name="Kumar S."/>
            <person name="Kaur N."/>
            <person name="Kaur C."/>
            <person name="Raghava G.P.S."/>
            <person name="Mayilraj S."/>
        </authorList>
    </citation>
    <scope>NUCLEOTIDE SEQUENCE [LARGE SCALE GENOMIC DNA]</scope>
    <source>
        <strain evidence="1 2">DSM 44592</strain>
    </source>
</reference>
<dbReference type="SUPFAM" id="SSF53335">
    <property type="entry name" value="S-adenosyl-L-methionine-dependent methyltransferases"/>
    <property type="match status" value="1"/>
</dbReference>
<comment type="caution">
    <text evidence="1">The sequence shown here is derived from an EMBL/GenBank/DDBJ whole genome shotgun (WGS) entry which is preliminary data.</text>
</comment>
<accession>R1HZ88</accession>
<organism evidence="1 2">
    <name type="scientific">Amycolatopsis vancoresmycina DSM 44592</name>
    <dbReference type="NCBI Taxonomy" id="1292037"/>
    <lineage>
        <taxon>Bacteria</taxon>
        <taxon>Bacillati</taxon>
        <taxon>Actinomycetota</taxon>
        <taxon>Actinomycetes</taxon>
        <taxon>Pseudonocardiales</taxon>
        <taxon>Pseudonocardiaceae</taxon>
        <taxon>Amycolatopsis</taxon>
    </lineage>
</organism>
<evidence type="ECO:0000313" key="1">
    <source>
        <dbReference type="EMBL" id="EOD68835.1"/>
    </source>
</evidence>
<dbReference type="GO" id="GO:0008168">
    <property type="term" value="F:methyltransferase activity"/>
    <property type="evidence" value="ECO:0007669"/>
    <property type="project" value="UniProtKB-KW"/>
</dbReference>
<protein>
    <submittedName>
        <fullName evidence="1">Methyltransferase type 11</fullName>
    </submittedName>
</protein>
<proteinExistence type="predicted"/>
<dbReference type="Gene3D" id="3.40.50.150">
    <property type="entry name" value="Vaccinia Virus protein VP39"/>
    <property type="match status" value="1"/>
</dbReference>
<dbReference type="GO" id="GO:0032259">
    <property type="term" value="P:methylation"/>
    <property type="evidence" value="ECO:0007669"/>
    <property type="project" value="UniProtKB-KW"/>
</dbReference>